<protein>
    <submittedName>
        <fullName evidence="1">Uncharacterized protein</fullName>
    </submittedName>
</protein>
<dbReference type="AlphaFoldDB" id="A0A7J0FS55"/>
<accession>A0A7J0FS55</accession>
<dbReference type="EMBL" id="BJWL01000015">
    <property type="protein sequence ID" value="GFZ01515.1"/>
    <property type="molecule type" value="Genomic_DNA"/>
</dbReference>
<sequence>MAVEGDLVKGKLREIKRGEIGRVIVVVLVSDGGRPWGGRERKRAHGSLGESGFLRKVCIVFLGNFAQLCPILSDYYEKINKAGSSVVRGARLSVPRRGSGCESRLVLSGVNMGK</sequence>
<proteinExistence type="predicted"/>
<reference evidence="1 2" key="1">
    <citation type="submission" date="2019-07" db="EMBL/GenBank/DDBJ databases">
        <title>De Novo Assembly of kiwifruit Actinidia rufa.</title>
        <authorList>
            <person name="Sugita-Konishi S."/>
            <person name="Sato K."/>
            <person name="Mori E."/>
            <person name="Abe Y."/>
            <person name="Kisaki G."/>
            <person name="Hamano K."/>
            <person name="Suezawa K."/>
            <person name="Otani M."/>
            <person name="Fukuda T."/>
            <person name="Manabe T."/>
            <person name="Gomi K."/>
            <person name="Tabuchi M."/>
            <person name="Akimitsu K."/>
            <person name="Kataoka I."/>
        </authorList>
    </citation>
    <scope>NUCLEOTIDE SEQUENCE [LARGE SCALE GENOMIC DNA]</scope>
    <source>
        <strain evidence="2">cv. Fuchu</strain>
    </source>
</reference>
<organism evidence="1 2">
    <name type="scientific">Actinidia rufa</name>
    <dbReference type="NCBI Taxonomy" id="165716"/>
    <lineage>
        <taxon>Eukaryota</taxon>
        <taxon>Viridiplantae</taxon>
        <taxon>Streptophyta</taxon>
        <taxon>Embryophyta</taxon>
        <taxon>Tracheophyta</taxon>
        <taxon>Spermatophyta</taxon>
        <taxon>Magnoliopsida</taxon>
        <taxon>eudicotyledons</taxon>
        <taxon>Gunneridae</taxon>
        <taxon>Pentapetalae</taxon>
        <taxon>asterids</taxon>
        <taxon>Ericales</taxon>
        <taxon>Actinidiaceae</taxon>
        <taxon>Actinidia</taxon>
    </lineage>
</organism>
<dbReference type="Proteomes" id="UP000585474">
    <property type="component" value="Unassembled WGS sequence"/>
</dbReference>
<evidence type="ECO:0000313" key="2">
    <source>
        <dbReference type="Proteomes" id="UP000585474"/>
    </source>
</evidence>
<name>A0A7J0FS55_9ERIC</name>
<gene>
    <name evidence="1" type="ORF">Acr_15g0001240</name>
</gene>
<keyword evidence="2" id="KW-1185">Reference proteome</keyword>
<evidence type="ECO:0000313" key="1">
    <source>
        <dbReference type="EMBL" id="GFZ01515.1"/>
    </source>
</evidence>
<comment type="caution">
    <text evidence="1">The sequence shown here is derived from an EMBL/GenBank/DDBJ whole genome shotgun (WGS) entry which is preliminary data.</text>
</comment>